<dbReference type="Proteomes" id="UP001221757">
    <property type="component" value="Unassembled WGS sequence"/>
</dbReference>
<evidence type="ECO:0000256" key="2">
    <source>
        <dbReference type="ARBA" id="ARBA00038210"/>
    </source>
</evidence>
<dbReference type="EMBL" id="JARKIE010000192">
    <property type="protein sequence ID" value="KAJ7668916.1"/>
    <property type="molecule type" value="Genomic_DNA"/>
</dbReference>
<accession>A0AAD7D1B2</accession>
<feature type="domain" description="CHAT" evidence="3">
    <location>
        <begin position="743"/>
        <end position="995"/>
    </location>
</feature>
<organism evidence="4 5">
    <name type="scientific">Mycena rosella</name>
    <name type="common">Pink bonnet</name>
    <name type="synonym">Agaricus rosellus</name>
    <dbReference type="NCBI Taxonomy" id="1033263"/>
    <lineage>
        <taxon>Eukaryota</taxon>
        <taxon>Fungi</taxon>
        <taxon>Dikarya</taxon>
        <taxon>Basidiomycota</taxon>
        <taxon>Agaricomycotina</taxon>
        <taxon>Agaricomycetes</taxon>
        <taxon>Agaricomycetidae</taxon>
        <taxon>Agaricales</taxon>
        <taxon>Marasmiineae</taxon>
        <taxon>Mycenaceae</taxon>
        <taxon>Mycena</taxon>
    </lineage>
</organism>
<comment type="caution">
    <text evidence="4">The sequence shown here is derived from an EMBL/GenBank/DDBJ whole genome shotgun (WGS) entry which is preliminary data.</text>
</comment>
<dbReference type="Pfam" id="PF12770">
    <property type="entry name" value="CHAT"/>
    <property type="match status" value="1"/>
</dbReference>
<dbReference type="SUPFAM" id="SSF81901">
    <property type="entry name" value="HCP-like"/>
    <property type="match status" value="1"/>
</dbReference>
<reference evidence="4" key="1">
    <citation type="submission" date="2023-03" db="EMBL/GenBank/DDBJ databases">
        <title>Massive genome expansion in bonnet fungi (Mycena s.s.) driven by repeated elements and novel gene families across ecological guilds.</title>
        <authorList>
            <consortium name="Lawrence Berkeley National Laboratory"/>
            <person name="Harder C.B."/>
            <person name="Miyauchi S."/>
            <person name="Viragh M."/>
            <person name="Kuo A."/>
            <person name="Thoen E."/>
            <person name="Andreopoulos B."/>
            <person name="Lu D."/>
            <person name="Skrede I."/>
            <person name="Drula E."/>
            <person name="Henrissat B."/>
            <person name="Morin E."/>
            <person name="Kohler A."/>
            <person name="Barry K."/>
            <person name="LaButti K."/>
            <person name="Morin E."/>
            <person name="Salamov A."/>
            <person name="Lipzen A."/>
            <person name="Mereny Z."/>
            <person name="Hegedus B."/>
            <person name="Baldrian P."/>
            <person name="Stursova M."/>
            <person name="Weitz H."/>
            <person name="Taylor A."/>
            <person name="Grigoriev I.V."/>
            <person name="Nagy L.G."/>
            <person name="Martin F."/>
            <person name="Kauserud H."/>
        </authorList>
    </citation>
    <scope>NUCLEOTIDE SEQUENCE</scope>
    <source>
        <strain evidence="4">CBHHK067</strain>
    </source>
</reference>
<evidence type="ECO:0000259" key="3">
    <source>
        <dbReference type="Pfam" id="PF12770"/>
    </source>
</evidence>
<gene>
    <name evidence="4" type="ORF">B0H17DRAFT_1087502</name>
</gene>
<protein>
    <submittedName>
        <fullName evidence="4">CHAT domain-containing protein</fullName>
    </submittedName>
</protein>
<evidence type="ECO:0000256" key="1">
    <source>
        <dbReference type="ARBA" id="ARBA00022803"/>
    </source>
</evidence>
<keyword evidence="1" id="KW-0802">TPR repeat</keyword>
<proteinExistence type="inferred from homology"/>
<evidence type="ECO:0000313" key="4">
    <source>
        <dbReference type="EMBL" id="KAJ7668916.1"/>
    </source>
</evidence>
<sequence>MQDLGICFGERFRRMGDLKDLEAAQTHFQQVIELTPDGHPTLASCITLLGVNYRLRYQRLGAMEDLQAAHEKFQTAVELTPEGHPELAQLMQDLGLSFGERFQRMGDLKDLEAAQTHFQQAIELTPDGHPTLASLITLLGVNHRLRYQRLGAVEDLQAAHEKFQTAVELIPEGHPELAQLMQDLGICFGERFQRLGDIKDLDAAQNHFQQALKLTPDGHPSLAPLLMTLGICQRDRFNQLSDLRDLEAAQKTFQKAVRCTPEGHPDLAQLMYHVGSCFGNRYRRLGDLNDLEFAQTAFQDAVKLTPDGHPDLAQWMRTLGACYMDQYRRLGNLMDLESAERKYQDAFEATPEGHIDLAGLQWELGVCLAERYTRLKEPRDIEAAREKFLQSAKLYPDGHPGLIPVMRDLGGCYVEQYKRLGDLQDLQAALDSIQQAVKLVPKGSPVSDLMWPLAVCFKERYQRLRDVHDLEAMNSHYHACFNTSFSTPEECWMTALEWASFSAEFQPEYCVVAYSAAFKLLPELLWIGHSIPVRHDALHRLDIGKATSNAVRVCADISRLTSAVTFMEQGVATIFQQTIQLKTDLDAPTPGNEDVPLTLANELRQLSGHLYSGTCIDPFEVMKIVARRNELLAEIRQQLDLNHFLLPKSYTVLQGASQGGPVVILNSNAKGCDGILMVNPHSDPVHILLPDVTLELLETHQVVLRELLGRCDVRIRGESVSTRLFGQQELFTSKTTKECFSDMLTWLWVHVVSPIYNVLSSHGVHSGRLWWLPTGAFTGLPLHACPPTDEFIHSYTATLGALLDSYAKNPTDAPLKVGVVGVTHTASGREEVEKILAIVNKPKVLLGQQATVDAVKQQLEECSWLHLACHGKQDLVQPTKSHLLLYGGTLDLETILRMPLENAEFTAMGDGVLVNESFHLGGGFIAAGFRGAIGTLWSMNDQDGPLVSEIVYSHLFRNGRQPRASDAAEALHLAVKELKRQKVPYERWIPFIHMGV</sequence>
<dbReference type="PANTHER" id="PTHR12558">
    <property type="entry name" value="CELL DIVISION CYCLE 16,23,27"/>
    <property type="match status" value="1"/>
</dbReference>
<comment type="similarity">
    <text evidence="2">Belongs to the APC3/CDC27 family.</text>
</comment>
<dbReference type="InterPro" id="IPR024983">
    <property type="entry name" value="CHAT_dom"/>
</dbReference>
<keyword evidence="5" id="KW-1185">Reference proteome</keyword>
<dbReference type="InterPro" id="IPR011990">
    <property type="entry name" value="TPR-like_helical_dom_sf"/>
</dbReference>
<evidence type="ECO:0000313" key="5">
    <source>
        <dbReference type="Proteomes" id="UP001221757"/>
    </source>
</evidence>
<dbReference type="GO" id="GO:0005680">
    <property type="term" value="C:anaphase-promoting complex"/>
    <property type="evidence" value="ECO:0007669"/>
    <property type="project" value="UniProtKB-ARBA"/>
</dbReference>
<name>A0AAD7D1B2_MYCRO</name>
<dbReference type="Gene3D" id="1.25.40.10">
    <property type="entry name" value="Tetratricopeptide repeat domain"/>
    <property type="match status" value="3"/>
</dbReference>
<dbReference type="PANTHER" id="PTHR12558:SF13">
    <property type="entry name" value="CELL DIVISION CYCLE PROTEIN 27 HOMOLOG"/>
    <property type="match status" value="1"/>
</dbReference>
<dbReference type="AlphaFoldDB" id="A0AAD7D1B2"/>